<proteinExistence type="evidence at transcript level"/>
<dbReference type="AlphaFoldDB" id="Q5C584"/>
<feature type="transmembrane region" description="Helical" evidence="1">
    <location>
        <begin position="78"/>
        <end position="100"/>
    </location>
</feature>
<accession>Q5C584</accession>
<feature type="transmembrane region" description="Helical" evidence="1">
    <location>
        <begin position="106"/>
        <end position="125"/>
    </location>
</feature>
<feature type="non-terminal residue" evidence="2">
    <location>
        <position position="157"/>
    </location>
</feature>
<keyword evidence="1" id="KW-0472">Membrane</keyword>
<organism evidence="2">
    <name type="scientific">Schistosoma japonicum</name>
    <name type="common">Blood fluke</name>
    <dbReference type="NCBI Taxonomy" id="6182"/>
    <lineage>
        <taxon>Eukaryota</taxon>
        <taxon>Metazoa</taxon>
        <taxon>Spiralia</taxon>
        <taxon>Lophotrochozoa</taxon>
        <taxon>Platyhelminthes</taxon>
        <taxon>Trematoda</taxon>
        <taxon>Digenea</taxon>
        <taxon>Strigeidida</taxon>
        <taxon>Schistosomatoidea</taxon>
        <taxon>Schistosomatidae</taxon>
        <taxon>Schistosoma</taxon>
    </lineage>
</organism>
<evidence type="ECO:0000256" key="1">
    <source>
        <dbReference type="SAM" id="Phobius"/>
    </source>
</evidence>
<reference evidence="2" key="1">
    <citation type="journal article" date="2006" name="PLoS Pathog.">
        <title>New perspectives on host-parasite interplay by comparative transcriptomic and proteomic analyses of Schistosoma japonicum.</title>
        <authorList>
            <person name="Liu F."/>
            <person name="Lu J."/>
            <person name="Hu W."/>
            <person name="Wang S.Y."/>
            <person name="Cui S.J."/>
            <person name="Chi M."/>
            <person name="Yan Q."/>
            <person name="Wang X.R."/>
            <person name="Song H.D."/>
            <person name="Xu X.N."/>
            <person name="Wang J.J."/>
            <person name="Zhang X.L."/>
            <person name="Zhang X."/>
            <person name="Wang Z.Q."/>
            <person name="Xue C.L."/>
            <person name="Brindley P.J."/>
            <person name="McManus D.P."/>
            <person name="Yang P.Y."/>
            <person name="Feng Z."/>
            <person name="Chen Z."/>
            <person name="Han Z.G."/>
        </authorList>
    </citation>
    <scope>NUCLEOTIDE SEQUENCE</scope>
</reference>
<feature type="non-terminal residue" evidence="2">
    <location>
        <position position="1"/>
    </location>
</feature>
<dbReference type="EMBL" id="AY809301">
    <property type="protein sequence ID" value="AAX25190.2"/>
    <property type="molecule type" value="mRNA"/>
</dbReference>
<name>Q5C584_SCHJA</name>
<evidence type="ECO:0000313" key="2">
    <source>
        <dbReference type="EMBL" id="AAX25190.2"/>
    </source>
</evidence>
<protein>
    <submittedName>
        <fullName evidence="2">SJCHGC08257 protein</fullName>
    </submittedName>
</protein>
<keyword evidence="1" id="KW-0812">Transmembrane</keyword>
<sequence>MNLIKFAFLNTGSDLSSLMIHLSYTFTIVQSVIGQLSSDHSNFIKSLTPFFGIDSLLEANNNTNCSLVISKIPWTDPIFISALTCLLIGLIMGLLIIFIVNLRTPSTWNIIILIITMLLLGYAILAINYSDTSNYSAIKDILLVITTNVAVILGAML</sequence>
<keyword evidence="1" id="KW-1133">Transmembrane helix</keyword>